<organism evidence="7 8">
    <name type="scientific">Candidatus Buchananbacteria bacterium RIFCSPHIGHO2_01_FULL_46_12</name>
    <dbReference type="NCBI Taxonomy" id="1797536"/>
    <lineage>
        <taxon>Bacteria</taxon>
        <taxon>Candidatus Buchananiibacteriota</taxon>
    </lineage>
</organism>
<comment type="subcellular location">
    <subcellularLocation>
        <location evidence="1">Membrane</location>
        <topology evidence="1">Multi-pass membrane protein</topology>
    </subcellularLocation>
</comment>
<dbReference type="InterPro" id="IPR004307">
    <property type="entry name" value="TspO_MBR"/>
</dbReference>
<feature type="transmembrane region" description="Helical" evidence="6">
    <location>
        <begin position="127"/>
        <end position="147"/>
    </location>
</feature>
<name>A0A1G1Y7W2_9BACT</name>
<dbReference type="GO" id="GO:0033013">
    <property type="term" value="P:tetrapyrrole metabolic process"/>
    <property type="evidence" value="ECO:0007669"/>
    <property type="project" value="UniProtKB-ARBA"/>
</dbReference>
<dbReference type="CDD" id="cd15904">
    <property type="entry name" value="TSPO_MBR"/>
    <property type="match status" value="1"/>
</dbReference>
<feature type="transmembrane region" description="Helical" evidence="6">
    <location>
        <begin position="99"/>
        <end position="121"/>
    </location>
</feature>
<evidence type="ECO:0000256" key="6">
    <source>
        <dbReference type="SAM" id="Phobius"/>
    </source>
</evidence>
<dbReference type="PIRSF" id="PIRSF005859">
    <property type="entry name" value="PBR"/>
    <property type="match status" value="1"/>
</dbReference>
<dbReference type="PANTHER" id="PTHR10057:SF0">
    <property type="entry name" value="TRANSLOCATOR PROTEIN"/>
    <property type="match status" value="1"/>
</dbReference>
<dbReference type="FunFam" id="1.20.1260.100:FF:000001">
    <property type="entry name" value="translocator protein 2"/>
    <property type="match status" value="1"/>
</dbReference>
<evidence type="ECO:0000256" key="5">
    <source>
        <dbReference type="ARBA" id="ARBA00023136"/>
    </source>
</evidence>
<evidence type="ECO:0000313" key="7">
    <source>
        <dbReference type="EMBL" id="OGY48418.1"/>
    </source>
</evidence>
<keyword evidence="5 6" id="KW-0472">Membrane</keyword>
<accession>A0A1G1Y7W2</accession>
<dbReference type="GO" id="GO:0016020">
    <property type="term" value="C:membrane"/>
    <property type="evidence" value="ECO:0007669"/>
    <property type="project" value="UniProtKB-SubCell"/>
</dbReference>
<keyword evidence="3 6" id="KW-0812">Transmembrane</keyword>
<evidence type="ECO:0000256" key="2">
    <source>
        <dbReference type="ARBA" id="ARBA00007524"/>
    </source>
</evidence>
<gene>
    <name evidence="7" type="ORF">A2663_01675</name>
</gene>
<evidence type="ECO:0000256" key="4">
    <source>
        <dbReference type="ARBA" id="ARBA00022989"/>
    </source>
</evidence>
<dbReference type="AlphaFoldDB" id="A0A1G1Y7W2"/>
<keyword evidence="4 6" id="KW-1133">Transmembrane helix</keyword>
<evidence type="ECO:0000256" key="3">
    <source>
        <dbReference type="ARBA" id="ARBA00022692"/>
    </source>
</evidence>
<proteinExistence type="inferred from homology"/>
<dbReference type="Pfam" id="PF03073">
    <property type="entry name" value="TspO_MBR"/>
    <property type="match status" value="1"/>
</dbReference>
<evidence type="ECO:0000256" key="1">
    <source>
        <dbReference type="ARBA" id="ARBA00004141"/>
    </source>
</evidence>
<protein>
    <recommendedName>
        <fullName evidence="9">TspO protein</fullName>
    </recommendedName>
</protein>
<evidence type="ECO:0008006" key="9">
    <source>
        <dbReference type="Google" id="ProtNLM"/>
    </source>
</evidence>
<feature type="transmembrane region" description="Helical" evidence="6">
    <location>
        <begin position="42"/>
        <end position="64"/>
    </location>
</feature>
<feature type="transmembrane region" description="Helical" evidence="6">
    <location>
        <begin position="6"/>
        <end position="30"/>
    </location>
</feature>
<dbReference type="Gene3D" id="1.20.1260.100">
    <property type="entry name" value="TspO/MBR protein"/>
    <property type="match status" value="1"/>
</dbReference>
<evidence type="ECO:0000313" key="8">
    <source>
        <dbReference type="Proteomes" id="UP000178432"/>
    </source>
</evidence>
<dbReference type="PANTHER" id="PTHR10057">
    <property type="entry name" value="PERIPHERAL-TYPE BENZODIAZEPINE RECEPTOR"/>
    <property type="match status" value="1"/>
</dbReference>
<dbReference type="EMBL" id="MHIF01000013">
    <property type="protein sequence ID" value="OGY48418.1"/>
    <property type="molecule type" value="Genomic_DNA"/>
</dbReference>
<comment type="caution">
    <text evidence="7">The sequence shown here is derived from an EMBL/GenBank/DDBJ whole genome shotgun (WGS) entry which is preliminary data.</text>
</comment>
<dbReference type="InterPro" id="IPR038330">
    <property type="entry name" value="TspO/MBR-related_sf"/>
</dbReference>
<reference evidence="7 8" key="1">
    <citation type="journal article" date="2016" name="Nat. Commun.">
        <title>Thousands of microbial genomes shed light on interconnected biogeochemical processes in an aquifer system.</title>
        <authorList>
            <person name="Anantharaman K."/>
            <person name="Brown C.T."/>
            <person name="Hug L.A."/>
            <person name="Sharon I."/>
            <person name="Castelle C.J."/>
            <person name="Probst A.J."/>
            <person name="Thomas B.C."/>
            <person name="Singh A."/>
            <person name="Wilkins M.J."/>
            <person name="Karaoz U."/>
            <person name="Brodie E.L."/>
            <person name="Williams K.H."/>
            <person name="Hubbard S.S."/>
            <person name="Banfield J.F."/>
        </authorList>
    </citation>
    <scope>NUCLEOTIDE SEQUENCE [LARGE SCALE GENOMIC DNA]</scope>
</reference>
<comment type="similarity">
    <text evidence="2">Belongs to the TspO/BZRP family.</text>
</comment>
<feature type="transmembrane region" description="Helical" evidence="6">
    <location>
        <begin position="70"/>
        <end position="92"/>
    </location>
</feature>
<sequence>MKASYLIIPLITLAVALIGTALTNLGLAWYQTINLPAWTPSGRIIGLVWTAIFILTAWSALIFYNKAPNYRALILGAVVFLINAGLNILWSYLFFRQHLIYEAMFEAAGLGASVLILIVLVWPASKFAAILLLPYAGWTGFAAYLNYQIWLLNK</sequence>
<dbReference type="Proteomes" id="UP000178432">
    <property type="component" value="Unassembled WGS sequence"/>
</dbReference>